<feature type="transmembrane region" description="Helical" evidence="8">
    <location>
        <begin position="230"/>
        <end position="250"/>
    </location>
</feature>
<evidence type="ECO:0000256" key="3">
    <source>
        <dbReference type="ARBA" id="ARBA00022475"/>
    </source>
</evidence>
<evidence type="ECO:0000256" key="1">
    <source>
        <dbReference type="ARBA" id="ARBA00004651"/>
    </source>
</evidence>
<feature type="transmembrane region" description="Helical" evidence="8">
    <location>
        <begin position="181"/>
        <end position="199"/>
    </location>
</feature>
<sequence length="352" mass="35803">MKSLLSTHPRIRRAIGNQEVLLLVIALVIVGAVSVRNPGFLGVDTLFNILTSALVPFIFGIGVTLVLIAGGIDVSFLTVGIFAAYLSCRLFPQADGAPGALLSIAVAVGVGVLLGLVNAVVVLGARLSTLIATLATSAIFLGALFAFIGGTVISDIPHGLVGMNSVSLVRIPLANGGTTRLSALVIIGVVLAVLVALFLRRTIAGRWVFAVGGDEEAARRVGIPIRATRVLVFAIAGGIAGLAGIVQVAQSGRADPTTFIGGELNVIAAVVLGGALITGGRGRVRGTLLGVIVIQIINSALIPLGIPAIWQQAVIGLLLILGVSLQTIANRVRPIRAILAPPASSVPIGETV</sequence>
<evidence type="ECO:0000256" key="5">
    <source>
        <dbReference type="ARBA" id="ARBA00022692"/>
    </source>
</evidence>
<keyword evidence="5 8" id="KW-0812">Transmembrane</keyword>
<protein>
    <submittedName>
        <fullName evidence="9">ABC transporter permease</fullName>
    </submittedName>
</protein>
<feature type="transmembrane region" description="Helical" evidence="8">
    <location>
        <begin position="256"/>
        <end position="277"/>
    </location>
</feature>
<dbReference type="RefSeq" id="WP_163472354.1">
    <property type="nucleotide sequence ID" value="NZ_JAAGWZ010000001.1"/>
</dbReference>
<dbReference type="CDD" id="cd06579">
    <property type="entry name" value="TM_PBP1_transp_AraH_like"/>
    <property type="match status" value="1"/>
</dbReference>
<dbReference type="Proteomes" id="UP000479756">
    <property type="component" value="Unassembled WGS sequence"/>
</dbReference>
<evidence type="ECO:0000313" key="10">
    <source>
        <dbReference type="Proteomes" id="UP000479756"/>
    </source>
</evidence>
<accession>A0A7C9TPP5</accession>
<dbReference type="GO" id="GO:0005886">
    <property type="term" value="C:plasma membrane"/>
    <property type="evidence" value="ECO:0007669"/>
    <property type="project" value="UniProtKB-SubCell"/>
</dbReference>
<dbReference type="InterPro" id="IPR001851">
    <property type="entry name" value="ABC_transp_permease"/>
</dbReference>
<evidence type="ECO:0000256" key="4">
    <source>
        <dbReference type="ARBA" id="ARBA00022519"/>
    </source>
</evidence>
<dbReference type="PANTHER" id="PTHR32196">
    <property type="entry name" value="ABC TRANSPORTER PERMEASE PROTEIN YPHD-RELATED-RELATED"/>
    <property type="match status" value="1"/>
</dbReference>
<gene>
    <name evidence="9" type="ORF">G3T37_05155</name>
</gene>
<dbReference type="EMBL" id="JAAGWZ010000001">
    <property type="protein sequence ID" value="NEM90738.1"/>
    <property type="molecule type" value="Genomic_DNA"/>
</dbReference>
<reference evidence="9 10" key="1">
    <citation type="journal article" date="2014" name="Int. J. Syst. Evol. Microbiol.">
        <title>Description of Galbitalea soli gen. nov., sp. nov., and Frondihabitans sucicola sp. nov.</title>
        <authorList>
            <person name="Kim S.J."/>
            <person name="Lim J.M."/>
            <person name="Ahn J.H."/>
            <person name="Weon H.Y."/>
            <person name="Hamada M."/>
            <person name="Suzuki K."/>
            <person name="Ahn T.Y."/>
            <person name="Kwon S.W."/>
        </authorList>
    </citation>
    <scope>NUCLEOTIDE SEQUENCE [LARGE SCALE GENOMIC DNA]</scope>
    <source>
        <strain evidence="9 10">NBRC 108727</strain>
    </source>
</reference>
<feature type="transmembrane region" description="Helical" evidence="8">
    <location>
        <begin position="130"/>
        <end position="153"/>
    </location>
</feature>
<feature type="transmembrane region" description="Helical" evidence="8">
    <location>
        <begin position="284"/>
        <end position="302"/>
    </location>
</feature>
<evidence type="ECO:0000313" key="9">
    <source>
        <dbReference type="EMBL" id="NEM90738.1"/>
    </source>
</evidence>
<feature type="transmembrane region" description="Helical" evidence="8">
    <location>
        <begin position="100"/>
        <end position="123"/>
    </location>
</feature>
<dbReference type="GO" id="GO:0022857">
    <property type="term" value="F:transmembrane transporter activity"/>
    <property type="evidence" value="ECO:0007669"/>
    <property type="project" value="InterPro"/>
</dbReference>
<evidence type="ECO:0000256" key="8">
    <source>
        <dbReference type="SAM" id="Phobius"/>
    </source>
</evidence>
<proteinExistence type="predicted"/>
<dbReference type="AlphaFoldDB" id="A0A7C9TPP5"/>
<keyword evidence="2" id="KW-0813">Transport</keyword>
<evidence type="ECO:0000256" key="6">
    <source>
        <dbReference type="ARBA" id="ARBA00022989"/>
    </source>
</evidence>
<name>A0A7C9TPP5_9MICO</name>
<keyword evidence="10" id="KW-1185">Reference proteome</keyword>
<dbReference type="PANTHER" id="PTHR32196:SF21">
    <property type="entry name" value="ABC TRANSPORTER PERMEASE PROTEIN YPHD-RELATED"/>
    <property type="match status" value="1"/>
</dbReference>
<evidence type="ECO:0000256" key="7">
    <source>
        <dbReference type="ARBA" id="ARBA00023136"/>
    </source>
</evidence>
<keyword evidence="3" id="KW-1003">Cell membrane</keyword>
<feature type="transmembrane region" description="Helical" evidence="8">
    <location>
        <begin position="76"/>
        <end position="94"/>
    </location>
</feature>
<feature type="transmembrane region" description="Helical" evidence="8">
    <location>
        <begin position="20"/>
        <end position="40"/>
    </location>
</feature>
<keyword evidence="6 8" id="KW-1133">Transmembrane helix</keyword>
<keyword evidence="4" id="KW-0997">Cell inner membrane</keyword>
<feature type="transmembrane region" description="Helical" evidence="8">
    <location>
        <begin position="46"/>
        <end position="69"/>
    </location>
</feature>
<comment type="subcellular location">
    <subcellularLocation>
        <location evidence="1">Cell membrane</location>
        <topology evidence="1">Multi-pass membrane protein</topology>
    </subcellularLocation>
</comment>
<organism evidence="9 10">
    <name type="scientific">Galbitalea soli</name>
    <dbReference type="NCBI Taxonomy" id="1268042"/>
    <lineage>
        <taxon>Bacteria</taxon>
        <taxon>Bacillati</taxon>
        <taxon>Actinomycetota</taxon>
        <taxon>Actinomycetes</taxon>
        <taxon>Micrococcales</taxon>
        <taxon>Microbacteriaceae</taxon>
        <taxon>Galbitalea</taxon>
    </lineage>
</organism>
<dbReference type="Pfam" id="PF02653">
    <property type="entry name" value="BPD_transp_2"/>
    <property type="match status" value="1"/>
</dbReference>
<evidence type="ECO:0000256" key="2">
    <source>
        <dbReference type="ARBA" id="ARBA00022448"/>
    </source>
</evidence>
<comment type="caution">
    <text evidence="9">The sequence shown here is derived from an EMBL/GenBank/DDBJ whole genome shotgun (WGS) entry which is preliminary data.</text>
</comment>
<keyword evidence="7 8" id="KW-0472">Membrane</keyword>